<organism evidence="3 4">
    <name type="scientific">Paenibacillus tianjinensis</name>
    <dbReference type="NCBI Taxonomy" id="2810347"/>
    <lineage>
        <taxon>Bacteria</taxon>
        <taxon>Bacillati</taxon>
        <taxon>Bacillota</taxon>
        <taxon>Bacilli</taxon>
        <taxon>Bacillales</taxon>
        <taxon>Paenibacillaceae</taxon>
        <taxon>Paenibacillus</taxon>
    </lineage>
</organism>
<dbReference type="EMBL" id="CP070969">
    <property type="protein sequence ID" value="QSF47520.1"/>
    <property type="molecule type" value="Genomic_DNA"/>
</dbReference>
<feature type="region of interest" description="Disordered" evidence="1">
    <location>
        <begin position="197"/>
        <end position="217"/>
    </location>
</feature>
<feature type="region of interest" description="Disordered" evidence="1">
    <location>
        <begin position="588"/>
        <end position="612"/>
    </location>
</feature>
<feature type="domain" description="Integrase catalytic" evidence="2">
    <location>
        <begin position="216"/>
        <end position="445"/>
    </location>
</feature>
<protein>
    <recommendedName>
        <fullName evidence="2">Integrase catalytic domain-containing protein</fullName>
    </recommendedName>
</protein>
<evidence type="ECO:0000256" key="1">
    <source>
        <dbReference type="SAM" id="MobiDB-lite"/>
    </source>
</evidence>
<name>A0ABX7LHH4_9BACL</name>
<dbReference type="SUPFAM" id="SSF53098">
    <property type="entry name" value="Ribonuclease H-like"/>
    <property type="match status" value="1"/>
</dbReference>
<dbReference type="InterPro" id="IPR012337">
    <property type="entry name" value="RNaseH-like_sf"/>
</dbReference>
<dbReference type="InterPro" id="IPR001584">
    <property type="entry name" value="Integrase_cat-core"/>
</dbReference>
<keyword evidence="4" id="KW-1185">Reference proteome</keyword>
<evidence type="ECO:0000259" key="2">
    <source>
        <dbReference type="PROSITE" id="PS50994"/>
    </source>
</evidence>
<dbReference type="RefSeq" id="WP_206104901.1">
    <property type="nucleotide sequence ID" value="NZ_CP070969.1"/>
</dbReference>
<reference evidence="3 4" key="1">
    <citation type="submission" date="2021-02" db="EMBL/GenBank/DDBJ databases">
        <title>Paenibacillus tianjinensis sp. nov.</title>
        <authorList>
            <person name="Liu H."/>
        </authorList>
    </citation>
    <scope>NUCLEOTIDE SEQUENCE [LARGE SCALE GENOMIC DNA]</scope>
    <source>
        <strain evidence="3 4">TB2019</strain>
    </source>
</reference>
<evidence type="ECO:0000313" key="3">
    <source>
        <dbReference type="EMBL" id="QSF47520.1"/>
    </source>
</evidence>
<dbReference type="InterPro" id="IPR036397">
    <property type="entry name" value="RNaseH_sf"/>
</dbReference>
<sequence>MFEKDGYLQEQINPDLWPSVDHSKLSEIEKQRYINRRNAIVMYFKRIDMEEIRLSTNISPQNLRRLVKRCIDLDENGVVWGFRALIPYKKVKVYRLDVLKEDRNESRKTGEFNLLLETHPDLEDLITDLYLGTHRRTLEPAMKPLNIHKKFIDQCRNKGIPLTQYPFNTKNMGRKALQRFLNRLGYLHFGKENRRYGQEAQTRAKHTGEGEQNHPSTLHPYQKVQFDAHRIDGFFIVELITPEGDLVSVTLDRFWILTLIDVATRNVLGYSISLSKEYSASDVMVCFRNSVIPHEKIKITIDGMKYSEVGGFPSEVYPHYTSWAVWDVICFDNAKSHLANLVKDRLKNLIGCATNLGPVALPMRRGIIERFFKTLEETGFHRLPNTTGSNPDDPRRKNPEKNAIRYHMTFEHLKQLIDVMISDYNGTPHGGIYHQSPLELLGKRLNNGLLPRQLEEEKRSEVLFMQTTITRTVRGSHSSGKKPYIQYVGVEYRSDKLAHSAHLINKELHLHVNVDDLRTVKAYLEDGSEFDYLTAAGKWSLTPHSLQTRKAINSLVQRKLIHYTTWDDPVFIYTDYLMKNATEGKRGAANKVTQVREASNKKGKRVNEPAEQTKALEQAEKYNQALEDARDFSKKKQLSDEIEVYEQLQKMYKTSL</sequence>
<dbReference type="PROSITE" id="PS50994">
    <property type="entry name" value="INTEGRASE"/>
    <property type="match status" value="1"/>
</dbReference>
<proteinExistence type="predicted"/>
<dbReference type="Proteomes" id="UP000663452">
    <property type="component" value="Chromosome"/>
</dbReference>
<evidence type="ECO:0000313" key="4">
    <source>
        <dbReference type="Proteomes" id="UP000663452"/>
    </source>
</evidence>
<gene>
    <name evidence="3" type="ORF">JRJ22_13700</name>
</gene>
<dbReference type="Gene3D" id="3.30.420.10">
    <property type="entry name" value="Ribonuclease H-like superfamily/Ribonuclease H"/>
    <property type="match status" value="1"/>
</dbReference>
<accession>A0ABX7LHH4</accession>